<accession>A0A180GDJ6</accession>
<organism evidence="2">
    <name type="scientific">Puccinia triticina (isolate 1-1 / race 1 (BBBD))</name>
    <name type="common">Brown leaf rust fungus</name>
    <dbReference type="NCBI Taxonomy" id="630390"/>
    <lineage>
        <taxon>Eukaryota</taxon>
        <taxon>Fungi</taxon>
        <taxon>Dikarya</taxon>
        <taxon>Basidiomycota</taxon>
        <taxon>Pucciniomycotina</taxon>
        <taxon>Pucciniomycetes</taxon>
        <taxon>Pucciniales</taxon>
        <taxon>Pucciniaceae</taxon>
        <taxon>Puccinia</taxon>
    </lineage>
</organism>
<evidence type="ECO:0000256" key="1">
    <source>
        <dbReference type="SAM" id="MobiDB-lite"/>
    </source>
</evidence>
<reference evidence="3" key="4">
    <citation type="submission" date="2025-05" db="UniProtKB">
        <authorList>
            <consortium name="EnsemblFungi"/>
        </authorList>
    </citation>
    <scope>IDENTIFICATION</scope>
    <source>
        <strain evidence="3">isolate 1-1 / race 1 (BBBD)</strain>
    </source>
</reference>
<protein>
    <submittedName>
        <fullName evidence="2 3">Uncharacterized protein</fullName>
    </submittedName>
</protein>
<keyword evidence="4" id="KW-1185">Reference proteome</keyword>
<feature type="region of interest" description="Disordered" evidence="1">
    <location>
        <begin position="1"/>
        <end position="21"/>
    </location>
</feature>
<reference evidence="3 4" key="3">
    <citation type="journal article" date="2017" name="G3 (Bethesda)">
        <title>Comparative analysis highlights variable genome content of wheat rusts and divergence of the mating loci.</title>
        <authorList>
            <person name="Cuomo C.A."/>
            <person name="Bakkeren G."/>
            <person name="Khalil H.B."/>
            <person name="Panwar V."/>
            <person name="Joly D."/>
            <person name="Linning R."/>
            <person name="Sakthikumar S."/>
            <person name="Song X."/>
            <person name="Adiconis X."/>
            <person name="Fan L."/>
            <person name="Goldberg J.M."/>
            <person name="Levin J.Z."/>
            <person name="Young S."/>
            <person name="Zeng Q."/>
            <person name="Anikster Y."/>
            <person name="Bruce M."/>
            <person name="Wang M."/>
            <person name="Yin C."/>
            <person name="McCallum B."/>
            <person name="Szabo L.J."/>
            <person name="Hulbert S."/>
            <person name="Chen X."/>
            <person name="Fellers J.P."/>
        </authorList>
    </citation>
    <scope>NUCLEOTIDE SEQUENCE</scope>
    <source>
        <strain evidence="4">Isolate 1-1 / race 1 (BBBD)</strain>
        <strain evidence="3">isolate 1-1 / race 1 (BBBD)</strain>
    </source>
</reference>
<dbReference type="AlphaFoldDB" id="A0A180GDJ6"/>
<sequence>MHIQYSYRKKNGSANGQSRPRARSFLLVLSPVCRCARPHAIGILLSTGHPNPHHHRRSFTSFPTAGTTQHSTPTRPQAQPIGLAQDSRPPQSSLFAAFIESHSPSRRLVLATLSH</sequence>
<dbReference type="Proteomes" id="UP000005240">
    <property type="component" value="Unassembled WGS sequence"/>
</dbReference>
<evidence type="ECO:0000313" key="2">
    <source>
        <dbReference type="EMBL" id="OAV90691.1"/>
    </source>
</evidence>
<evidence type="ECO:0000313" key="3">
    <source>
        <dbReference type="EnsemblFungi" id="PTTG_28236-t43_1-p1"/>
    </source>
</evidence>
<dbReference type="EMBL" id="ADAS02000096">
    <property type="protein sequence ID" value="OAV90691.1"/>
    <property type="molecule type" value="Genomic_DNA"/>
</dbReference>
<feature type="compositionally biased region" description="Polar residues" evidence="1">
    <location>
        <begin position="59"/>
        <end position="77"/>
    </location>
</feature>
<reference evidence="2" key="2">
    <citation type="submission" date="2016-05" db="EMBL/GenBank/DDBJ databases">
        <title>Comparative analysis highlights variable genome content of wheat rusts and divergence of the mating loci.</title>
        <authorList>
            <person name="Cuomo C.A."/>
            <person name="Bakkeren G."/>
            <person name="Szabo L."/>
            <person name="Khalil H."/>
            <person name="Joly D."/>
            <person name="Goldberg J."/>
            <person name="Young S."/>
            <person name="Zeng Q."/>
            <person name="Fellers J."/>
        </authorList>
    </citation>
    <scope>NUCLEOTIDE SEQUENCE [LARGE SCALE GENOMIC DNA]</scope>
    <source>
        <strain evidence="2">1-1 BBBD Race 1</strain>
    </source>
</reference>
<name>A0A180GDJ6_PUCT1</name>
<proteinExistence type="predicted"/>
<feature type="region of interest" description="Disordered" evidence="1">
    <location>
        <begin position="47"/>
        <end position="89"/>
    </location>
</feature>
<reference evidence="2" key="1">
    <citation type="submission" date="2009-11" db="EMBL/GenBank/DDBJ databases">
        <authorList>
            <consortium name="The Broad Institute Genome Sequencing Platform"/>
            <person name="Ward D."/>
            <person name="Feldgarden M."/>
            <person name="Earl A."/>
            <person name="Young S.K."/>
            <person name="Zeng Q."/>
            <person name="Koehrsen M."/>
            <person name="Alvarado L."/>
            <person name="Berlin A."/>
            <person name="Bochicchio J."/>
            <person name="Borenstein D."/>
            <person name="Chapman S.B."/>
            <person name="Chen Z."/>
            <person name="Engels R."/>
            <person name="Freedman E."/>
            <person name="Gellesch M."/>
            <person name="Goldberg J."/>
            <person name="Griggs A."/>
            <person name="Gujja S."/>
            <person name="Heilman E."/>
            <person name="Heiman D."/>
            <person name="Hepburn T."/>
            <person name="Howarth C."/>
            <person name="Jen D."/>
            <person name="Larson L."/>
            <person name="Lewis B."/>
            <person name="Mehta T."/>
            <person name="Park D."/>
            <person name="Pearson M."/>
            <person name="Roberts A."/>
            <person name="Saif S."/>
            <person name="Shea T."/>
            <person name="Shenoy N."/>
            <person name="Sisk P."/>
            <person name="Stolte C."/>
            <person name="Sykes S."/>
            <person name="Thomson T."/>
            <person name="Walk T."/>
            <person name="White J."/>
            <person name="Yandava C."/>
            <person name="Izard J."/>
            <person name="Baranova O.V."/>
            <person name="Blanton J.M."/>
            <person name="Tanner A.C."/>
            <person name="Dewhirst F.E."/>
            <person name="Haas B."/>
            <person name="Nusbaum C."/>
            <person name="Birren B."/>
        </authorList>
    </citation>
    <scope>NUCLEOTIDE SEQUENCE [LARGE SCALE GENOMIC DNA]</scope>
    <source>
        <strain evidence="2">1-1 BBBD Race 1</strain>
    </source>
</reference>
<dbReference type="VEuPathDB" id="FungiDB:PTTG_28236"/>
<evidence type="ECO:0000313" key="4">
    <source>
        <dbReference type="Proteomes" id="UP000005240"/>
    </source>
</evidence>
<gene>
    <name evidence="2" type="ORF">PTTG_28236</name>
</gene>
<dbReference type="EnsemblFungi" id="PTTG_28236-t43_1">
    <property type="protein sequence ID" value="PTTG_28236-t43_1-p1"/>
    <property type="gene ID" value="PTTG_28236"/>
</dbReference>